<evidence type="ECO:0000256" key="10">
    <source>
        <dbReference type="ARBA" id="ARBA00022989"/>
    </source>
</evidence>
<dbReference type="CDD" id="cd00075">
    <property type="entry name" value="HATPase"/>
    <property type="match status" value="1"/>
</dbReference>
<evidence type="ECO:0000259" key="14">
    <source>
        <dbReference type="PROSITE" id="PS50109"/>
    </source>
</evidence>
<keyword evidence="9" id="KW-0067">ATP-binding</keyword>
<dbReference type="Gene3D" id="1.20.120.620">
    <property type="entry name" value="Backbone structure of the membrane domain of e. Coli histidine kinase receptor kdpd"/>
    <property type="match status" value="1"/>
</dbReference>
<keyword evidence="7" id="KW-0547">Nucleotide-binding</keyword>
<organism evidence="15 16">
    <name type="scientific">Novosphingobium ovatum</name>
    <dbReference type="NCBI Taxonomy" id="1908523"/>
    <lineage>
        <taxon>Bacteria</taxon>
        <taxon>Pseudomonadati</taxon>
        <taxon>Pseudomonadota</taxon>
        <taxon>Alphaproteobacteria</taxon>
        <taxon>Sphingomonadales</taxon>
        <taxon>Sphingomonadaceae</taxon>
        <taxon>Novosphingobium</taxon>
    </lineage>
</organism>
<evidence type="ECO:0000256" key="5">
    <source>
        <dbReference type="ARBA" id="ARBA00022679"/>
    </source>
</evidence>
<evidence type="ECO:0000313" key="16">
    <source>
        <dbReference type="Proteomes" id="UP000753724"/>
    </source>
</evidence>
<dbReference type="Gene3D" id="3.30.565.10">
    <property type="entry name" value="Histidine kinase-like ATPase, C-terminal domain"/>
    <property type="match status" value="1"/>
</dbReference>
<comment type="catalytic activity">
    <reaction evidence="1">
        <text>ATP + protein L-histidine = ADP + protein N-phospho-L-histidine.</text>
        <dbReference type="EC" id="2.7.13.3"/>
    </reaction>
</comment>
<evidence type="ECO:0000256" key="12">
    <source>
        <dbReference type="ARBA" id="ARBA00023136"/>
    </source>
</evidence>
<dbReference type="RefSeq" id="WP_161720664.1">
    <property type="nucleotide sequence ID" value="NZ_JAAAPO010000008.1"/>
</dbReference>
<dbReference type="InterPro" id="IPR036097">
    <property type="entry name" value="HisK_dim/P_sf"/>
</dbReference>
<dbReference type="InterPro" id="IPR038318">
    <property type="entry name" value="KdpD_sf"/>
</dbReference>
<keyword evidence="8" id="KW-0418">Kinase</keyword>
<evidence type="ECO:0000313" key="15">
    <source>
        <dbReference type="EMBL" id="NBC38034.1"/>
    </source>
</evidence>
<reference evidence="16" key="1">
    <citation type="submission" date="2020-01" db="EMBL/GenBank/DDBJ databases">
        <title>Sphingomonas sp. strain CSW-10.</title>
        <authorList>
            <person name="Chen W.-M."/>
        </authorList>
    </citation>
    <scope>NUCLEOTIDE SEQUENCE [LARGE SCALE GENOMIC DNA]</scope>
    <source>
        <strain evidence="16">FSY-8</strain>
    </source>
</reference>
<dbReference type="InterPro" id="IPR005467">
    <property type="entry name" value="His_kinase_dom"/>
</dbReference>
<evidence type="ECO:0000256" key="6">
    <source>
        <dbReference type="ARBA" id="ARBA00022692"/>
    </source>
</evidence>
<dbReference type="InterPro" id="IPR003594">
    <property type="entry name" value="HATPase_dom"/>
</dbReference>
<evidence type="ECO:0000256" key="9">
    <source>
        <dbReference type="ARBA" id="ARBA00022840"/>
    </source>
</evidence>
<dbReference type="PANTHER" id="PTHR45569:SF1">
    <property type="entry name" value="SENSOR PROTEIN KDPD"/>
    <property type="match status" value="1"/>
</dbReference>
<dbReference type="SUPFAM" id="SSF55874">
    <property type="entry name" value="ATPase domain of HSP90 chaperone/DNA topoisomerase II/histidine kinase"/>
    <property type="match status" value="1"/>
</dbReference>
<evidence type="ECO:0000256" key="8">
    <source>
        <dbReference type="ARBA" id="ARBA00022777"/>
    </source>
</evidence>
<dbReference type="PROSITE" id="PS50109">
    <property type="entry name" value="HIS_KIN"/>
    <property type="match status" value="1"/>
</dbReference>
<sequence>MTRTPALMIEALLAVAAVAWLTATLLPVLGLASCALLFLLPVLLAATRGGVWPGLSAALAGAAAYNFFLLEPRYSFRVHELDNLISVIVLGLVAVVTSRLATRLMRREAEANERAHASEEAATLANLLAGGPPDEALGRGLGFVGARYGDVRLLDESDLTRGDAAFPSLDLSAAAWAIHNGDITGHGTETMTPAEWTFVPLAARSRADNAVAAFARPADGRIRTPAELGQMRQLCLLLGQCRDRACLEAERREREMVDARDRLRRTLLASLAHDFRTPLTVIGGRLELLAAHNPEAHDALLAARRLDRTMTDLIGLARIEDGSLHACRDSLDVVDVLAAVCEGWPMPAGIALHRAIAPDLPFVMADPVLLHHVMTNLIDNALRHAKTCVTVSAAQREGRLWLMVDDDGPGVPPADRQRIFERFRQIKGSDRKAGSGLGLAIVKGFAEAMDITVWIEAAPHGGARFVLSLPVCGAPEDGEPA</sequence>
<keyword evidence="5" id="KW-0808">Transferase</keyword>
<dbReference type="InterPro" id="IPR052023">
    <property type="entry name" value="Histidine_kinase_KdpD"/>
</dbReference>
<dbReference type="InterPro" id="IPR025201">
    <property type="entry name" value="KdpD_TM"/>
</dbReference>
<dbReference type="Proteomes" id="UP000753724">
    <property type="component" value="Unassembled WGS sequence"/>
</dbReference>
<evidence type="ECO:0000256" key="1">
    <source>
        <dbReference type="ARBA" id="ARBA00000085"/>
    </source>
</evidence>
<protein>
    <recommendedName>
        <fullName evidence="3">histidine kinase</fullName>
        <ecNumber evidence="3">2.7.13.3</ecNumber>
    </recommendedName>
</protein>
<dbReference type="Gene3D" id="1.10.287.130">
    <property type="match status" value="1"/>
</dbReference>
<dbReference type="PRINTS" id="PR00344">
    <property type="entry name" value="BCTRLSENSOR"/>
</dbReference>
<name>A0ABW9XHK3_9SPHN</name>
<dbReference type="Pfam" id="PF13493">
    <property type="entry name" value="DUF4118"/>
    <property type="match status" value="1"/>
</dbReference>
<evidence type="ECO:0000256" key="2">
    <source>
        <dbReference type="ARBA" id="ARBA00004141"/>
    </source>
</evidence>
<feature type="domain" description="Histidine kinase" evidence="14">
    <location>
        <begin position="270"/>
        <end position="473"/>
    </location>
</feature>
<dbReference type="EMBL" id="JAAAPO010000008">
    <property type="protein sequence ID" value="NBC38034.1"/>
    <property type="molecule type" value="Genomic_DNA"/>
</dbReference>
<dbReference type="InterPro" id="IPR003661">
    <property type="entry name" value="HisK_dim/P_dom"/>
</dbReference>
<keyword evidence="16" id="KW-1185">Reference proteome</keyword>
<accession>A0ABW9XHK3</accession>
<dbReference type="Pfam" id="PF02518">
    <property type="entry name" value="HATPase_c"/>
    <property type="match status" value="1"/>
</dbReference>
<dbReference type="EC" id="2.7.13.3" evidence="3"/>
<dbReference type="SMART" id="SM00387">
    <property type="entry name" value="HATPase_c"/>
    <property type="match status" value="1"/>
</dbReference>
<feature type="transmembrane region" description="Helical" evidence="13">
    <location>
        <begin position="50"/>
        <end position="69"/>
    </location>
</feature>
<gene>
    <name evidence="15" type="ORF">GTZ99_15880</name>
</gene>
<keyword evidence="4" id="KW-0597">Phosphoprotein</keyword>
<dbReference type="Pfam" id="PF00512">
    <property type="entry name" value="HisKA"/>
    <property type="match status" value="1"/>
</dbReference>
<feature type="transmembrane region" description="Helical" evidence="13">
    <location>
        <begin position="81"/>
        <end position="101"/>
    </location>
</feature>
<keyword evidence="10 13" id="KW-1133">Transmembrane helix</keyword>
<evidence type="ECO:0000256" key="7">
    <source>
        <dbReference type="ARBA" id="ARBA00022741"/>
    </source>
</evidence>
<keyword evidence="6 13" id="KW-0812">Transmembrane</keyword>
<dbReference type="CDD" id="cd00082">
    <property type="entry name" value="HisKA"/>
    <property type="match status" value="1"/>
</dbReference>
<dbReference type="PANTHER" id="PTHR45569">
    <property type="entry name" value="SENSOR PROTEIN KDPD"/>
    <property type="match status" value="1"/>
</dbReference>
<dbReference type="SUPFAM" id="SSF47384">
    <property type="entry name" value="Homodimeric domain of signal transducing histidine kinase"/>
    <property type="match status" value="1"/>
</dbReference>
<keyword evidence="12 13" id="KW-0472">Membrane</keyword>
<comment type="caution">
    <text evidence="15">The sequence shown here is derived from an EMBL/GenBank/DDBJ whole genome shotgun (WGS) entry which is preliminary data.</text>
</comment>
<evidence type="ECO:0000256" key="4">
    <source>
        <dbReference type="ARBA" id="ARBA00022553"/>
    </source>
</evidence>
<evidence type="ECO:0000256" key="3">
    <source>
        <dbReference type="ARBA" id="ARBA00012438"/>
    </source>
</evidence>
<dbReference type="PROSITE" id="PS51257">
    <property type="entry name" value="PROKAR_LIPOPROTEIN"/>
    <property type="match status" value="1"/>
</dbReference>
<evidence type="ECO:0000256" key="13">
    <source>
        <dbReference type="SAM" id="Phobius"/>
    </source>
</evidence>
<keyword evidence="11" id="KW-0902">Two-component regulatory system</keyword>
<dbReference type="SMART" id="SM00388">
    <property type="entry name" value="HisKA"/>
    <property type="match status" value="1"/>
</dbReference>
<dbReference type="InterPro" id="IPR036890">
    <property type="entry name" value="HATPase_C_sf"/>
</dbReference>
<evidence type="ECO:0000256" key="11">
    <source>
        <dbReference type="ARBA" id="ARBA00023012"/>
    </source>
</evidence>
<proteinExistence type="predicted"/>
<dbReference type="InterPro" id="IPR004358">
    <property type="entry name" value="Sig_transdc_His_kin-like_C"/>
</dbReference>
<comment type="subcellular location">
    <subcellularLocation>
        <location evidence="2">Membrane</location>
        <topology evidence="2">Multi-pass membrane protein</topology>
    </subcellularLocation>
</comment>